<dbReference type="PANTHER" id="PTHR21581">
    <property type="entry name" value="D-ALANYL-D-ALANINE CARBOXYPEPTIDASE"/>
    <property type="match status" value="1"/>
</dbReference>
<dbReference type="Pfam" id="PF00768">
    <property type="entry name" value="Peptidase_S11"/>
    <property type="match status" value="1"/>
</dbReference>
<feature type="active site" description="Proton acceptor" evidence="13">
    <location>
        <position position="68"/>
    </location>
</feature>
<dbReference type="Pfam" id="PF07943">
    <property type="entry name" value="PBP5_C"/>
    <property type="match status" value="1"/>
</dbReference>
<dbReference type="EMBL" id="VLLK01000001">
    <property type="protein sequence ID" value="TWJ10053.1"/>
    <property type="molecule type" value="Genomic_DNA"/>
</dbReference>
<keyword evidence="11" id="KW-0961">Cell wall biogenesis/degradation</keyword>
<comment type="similarity">
    <text evidence="3 15">Belongs to the peptidase S11 family.</text>
</comment>
<evidence type="ECO:0000256" key="16">
    <source>
        <dbReference type="SAM" id="SignalP"/>
    </source>
</evidence>
<dbReference type="InterPro" id="IPR012338">
    <property type="entry name" value="Beta-lactam/transpept-like"/>
</dbReference>
<evidence type="ECO:0000256" key="6">
    <source>
        <dbReference type="ARBA" id="ARBA00022670"/>
    </source>
</evidence>
<accession>A0A562UWT7</accession>
<evidence type="ECO:0000256" key="11">
    <source>
        <dbReference type="ARBA" id="ARBA00023316"/>
    </source>
</evidence>
<feature type="signal peptide" evidence="16">
    <location>
        <begin position="1"/>
        <end position="26"/>
    </location>
</feature>
<comment type="pathway">
    <text evidence="2">Cell wall biogenesis; peptidoglycan biosynthesis.</text>
</comment>
<dbReference type="SUPFAM" id="SSF56601">
    <property type="entry name" value="beta-lactamase/transpeptidase-like"/>
    <property type="match status" value="1"/>
</dbReference>
<comment type="function">
    <text evidence="1">Removes C-terminal D-alanyl residues from sugar-peptide cell wall precursors.</text>
</comment>
<dbReference type="RefSeq" id="WP_245638215.1">
    <property type="nucleotide sequence ID" value="NZ_CP015963.1"/>
</dbReference>
<dbReference type="Proteomes" id="UP000320547">
    <property type="component" value="Unassembled WGS sequence"/>
</dbReference>
<evidence type="ECO:0000256" key="8">
    <source>
        <dbReference type="ARBA" id="ARBA00022801"/>
    </source>
</evidence>
<dbReference type="InterPro" id="IPR001967">
    <property type="entry name" value="Peptidase_S11_N"/>
</dbReference>
<keyword evidence="8" id="KW-0378">Hydrolase</keyword>
<evidence type="ECO:0000259" key="17">
    <source>
        <dbReference type="SMART" id="SM00936"/>
    </source>
</evidence>
<organism evidence="18 19">
    <name type="scientific">Altererythrobacter ishigakiensis</name>
    <dbReference type="NCBI Taxonomy" id="476157"/>
    <lineage>
        <taxon>Bacteria</taxon>
        <taxon>Pseudomonadati</taxon>
        <taxon>Pseudomonadota</taxon>
        <taxon>Alphaproteobacteria</taxon>
        <taxon>Sphingomonadales</taxon>
        <taxon>Erythrobacteraceae</taxon>
        <taxon>Altererythrobacter</taxon>
    </lineage>
</organism>
<evidence type="ECO:0000313" key="19">
    <source>
        <dbReference type="Proteomes" id="UP000320547"/>
    </source>
</evidence>
<feature type="domain" description="Peptidase S11 D-Ala-D-Ala carboxypeptidase A C-terminal" evidence="17">
    <location>
        <begin position="282"/>
        <end position="372"/>
    </location>
</feature>
<evidence type="ECO:0000256" key="7">
    <source>
        <dbReference type="ARBA" id="ARBA00022729"/>
    </source>
</evidence>
<evidence type="ECO:0000256" key="5">
    <source>
        <dbReference type="ARBA" id="ARBA00022645"/>
    </source>
</evidence>
<name>A0A562UWT7_9SPHN</name>
<gene>
    <name evidence="18" type="ORF">JN10_1711</name>
</gene>
<dbReference type="GO" id="GO:0009002">
    <property type="term" value="F:serine-type D-Ala-D-Ala carboxypeptidase activity"/>
    <property type="evidence" value="ECO:0007669"/>
    <property type="project" value="UniProtKB-EC"/>
</dbReference>
<evidence type="ECO:0000256" key="2">
    <source>
        <dbReference type="ARBA" id="ARBA00004752"/>
    </source>
</evidence>
<keyword evidence="19" id="KW-1185">Reference proteome</keyword>
<evidence type="ECO:0000256" key="3">
    <source>
        <dbReference type="ARBA" id="ARBA00007164"/>
    </source>
</evidence>
<feature type="binding site" evidence="14">
    <location>
        <position position="232"/>
    </location>
    <ligand>
        <name>substrate</name>
    </ligand>
</feature>
<comment type="catalytic activity">
    <reaction evidence="12">
        <text>Preferential cleavage: (Ac)2-L-Lys-D-Ala-|-D-Ala. Also transpeptidation of peptidyl-alanyl moieties that are N-acyl substituents of D-alanine.</text>
        <dbReference type="EC" id="3.4.16.4"/>
    </reaction>
</comment>
<dbReference type="GO" id="GO:0009252">
    <property type="term" value="P:peptidoglycan biosynthetic process"/>
    <property type="evidence" value="ECO:0007669"/>
    <property type="project" value="UniProtKB-UniPathway"/>
</dbReference>
<dbReference type="STRING" id="476157.GCA_001663155_01645"/>
<dbReference type="Gene3D" id="2.60.410.10">
    <property type="entry name" value="D-Ala-D-Ala carboxypeptidase, C-terminal domain"/>
    <property type="match status" value="1"/>
</dbReference>
<dbReference type="PRINTS" id="PR00725">
    <property type="entry name" value="DADACBPTASE1"/>
</dbReference>
<comment type="caution">
    <text evidence="18">The sequence shown here is derived from an EMBL/GenBank/DDBJ whole genome shotgun (WGS) entry which is preliminary data.</text>
</comment>
<evidence type="ECO:0000256" key="4">
    <source>
        <dbReference type="ARBA" id="ARBA00012448"/>
    </source>
</evidence>
<keyword evidence="6" id="KW-0645">Protease</keyword>
<dbReference type="GO" id="GO:0008360">
    <property type="term" value="P:regulation of cell shape"/>
    <property type="evidence" value="ECO:0007669"/>
    <property type="project" value="UniProtKB-KW"/>
</dbReference>
<feature type="active site" evidence="13">
    <location>
        <position position="128"/>
    </location>
</feature>
<sequence length="388" mass="41891">MSIFSTIAGRFGSLLLLFASPTHLSAQDAGEIPSETDVPIAMLVDLSSGQILHARNEGRRFMPASITKVMTAYVAFELLESGELRAGQRLRFSRPAFEEWGGRGSTMFLNANERPTVSQLLLGITTVSANDASAVLAEGAAGSIGKWLELMNASARSLKMKDSHFGTPNGWPDEGRTFTTARDLALLGQAMVQEYPGFYRQYFGKRELTYRGITQANHEPFTGRLNGGDGIKTGFTNEAGYGVLGSAERNGRRLILVVAGTRSGSVRARAARSYMEWGFSNFESKKLFEPGEVIGTARIQGGNTRHVSLVNPRLVAAAFPKGAEAQIKLSIRYDGPIRAPVAQGQEIAELEIAVEGMATSRIPLYASEDVGKAGPLARIINGIIGWFL</sequence>
<evidence type="ECO:0000256" key="15">
    <source>
        <dbReference type="RuleBase" id="RU004016"/>
    </source>
</evidence>
<evidence type="ECO:0000256" key="12">
    <source>
        <dbReference type="ARBA" id="ARBA00034000"/>
    </source>
</evidence>
<keyword evidence="10" id="KW-0573">Peptidoglycan synthesis</keyword>
<dbReference type="InterPro" id="IPR012907">
    <property type="entry name" value="Peptidase_S11_C"/>
</dbReference>
<dbReference type="GO" id="GO:0006508">
    <property type="term" value="P:proteolysis"/>
    <property type="evidence" value="ECO:0007669"/>
    <property type="project" value="UniProtKB-KW"/>
</dbReference>
<dbReference type="SUPFAM" id="SSF69189">
    <property type="entry name" value="Penicillin-binding protein associated domain"/>
    <property type="match status" value="1"/>
</dbReference>
<keyword evidence="9" id="KW-0133">Cell shape</keyword>
<dbReference type="PANTHER" id="PTHR21581:SF6">
    <property type="entry name" value="TRAFFICKING PROTEIN PARTICLE COMPLEX SUBUNIT 12"/>
    <property type="match status" value="1"/>
</dbReference>
<dbReference type="InterPro" id="IPR037167">
    <property type="entry name" value="Peptidase_S11_C_sf"/>
</dbReference>
<protein>
    <recommendedName>
        <fullName evidence="4">serine-type D-Ala-D-Ala carboxypeptidase</fullName>
        <ecNumber evidence="4">3.4.16.4</ecNumber>
    </recommendedName>
</protein>
<dbReference type="InterPro" id="IPR018044">
    <property type="entry name" value="Peptidase_S11"/>
</dbReference>
<evidence type="ECO:0000256" key="9">
    <source>
        <dbReference type="ARBA" id="ARBA00022960"/>
    </source>
</evidence>
<evidence type="ECO:0000313" key="18">
    <source>
        <dbReference type="EMBL" id="TWJ10053.1"/>
    </source>
</evidence>
<evidence type="ECO:0000256" key="13">
    <source>
        <dbReference type="PIRSR" id="PIRSR618044-1"/>
    </source>
</evidence>
<reference evidence="18 19" key="1">
    <citation type="submission" date="2019-07" db="EMBL/GenBank/DDBJ databases">
        <title>Genomic Encyclopedia of Archaeal and Bacterial Type Strains, Phase II (KMG-II): from individual species to whole genera.</title>
        <authorList>
            <person name="Goeker M."/>
        </authorList>
    </citation>
    <scope>NUCLEOTIDE SEQUENCE [LARGE SCALE GENOMIC DNA]</scope>
    <source>
        <strain evidence="18 19">ATCC BAA-2084</strain>
    </source>
</reference>
<dbReference type="InterPro" id="IPR015956">
    <property type="entry name" value="Peniciliin-bd_prot_C_sf"/>
</dbReference>
<evidence type="ECO:0000256" key="10">
    <source>
        <dbReference type="ARBA" id="ARBA00022984"/>
    </source>
</evidence>
<keyword evidence="5 18" id="KW-0121">Carboxypeptidase</keyword>
<dbReference type="SMART" id="SM00936">
    <property type="entry name" value="PBP5_C"/>
    <property type="match status" value="1"/>
</dbReference>
<dbReference type="UniPathway" id="UPA00219"/>
<dbReference type="Gene3D" id="3.40.710.10">
    <property type="entry name" value="DD-peptidase/beta-lactamase superfamily"/>
    <property type="match status" value="1"/>
</dbReference>
<keyword evidence="7 16" id="KW-0732">Signal</keyword>
<dbReference type="EC" id="3.4.16.4" evidence="4"/>
<feature type="active site" description="Acyl-ester intermediate" evidence="13">
    <location>
        <position position="65"/>
    </location>
</feature>
<dbReference type="GO" id="GO:0071555">
    <property type="term" value="P:cell wall organization"/>
    <property type="evidence" value="ECO:0007669"/>
    <property type="project" value="UniProtKB-KW"/>
</dbReference>
<dbReference type="AlphaFoldDB" id="A0A562UWT7"/>
<evidence type="ECO:0000256" key="1">
    <source>
        <dbReference type="ARBA" id="ARBA00003217"/>
    </source>
</evidence>
<evidence type="ECO:0000256" key="14">
    <source>
        <dbReference type="PIRSR" id="PIRSR618044-2"/>
    </source>
</evidence>
<feature type="chain" id="PRO_5021819057" description="serine-type D-Ala-D-Ala carboxypeptidase" evidence="16">
    <location>
        <begin position="27"/>
        <end position="388"/>
    </location>
</feature>
<proteinExistence type="inferred from homology"/>